<evidence type="ECO:0000313" key="1">
    <source>
        <dbReference type="EMBL" id="MCA2095882.1"/>
    </source>
</evidence>
<gene>
    <name evidence="1" type="ORF">LDJ82_03025</name>
</gene>
<dbReference type="Gene3D" id="3.40.1080.10">
    <property type="entry name" value="Glutaconate Coenzyme A-transferase"/>
    <property type="match status" value="1"/>
</dbReference>
<proteinExistence type="predicted"/>
<dbReference type="InterPro" id="IPR004165">
    <property type="entry name" value="CoA_trans_fam_I"/>
</dbReference>
<comment type="caution">
    <text evidence="1">The sequence shown here is derived from an EMBL/GenBank/DDBJ whole genome shotgun (WGS) entry which is preliminary data.</text>
</comment>
<dbReference type="Pfam" id="PF01144">
    <property type="entry name" value="CoA_trans"/>
    <property type="match status" value="1"/>
</dbReference>
<dbReference type="GO" id="GO:0016740">
    <property type="term" value="F:transferase activity"/>
    <property type="evidence" value="ECO:0007669"/>
    <property type="project" value="UniProtKB-KW"/>
</dbReference>
<dbReference type="RefSeq" id="WP_225304618.1">
    <property type="nucleotide sequence ID" value="NZ_JAGGLO010000003.1"/>
</dbReference>
<sequence>MMELSKQEMKEIIAKNIAVRLKNNSYVNLGVGLPTLVSKFVTDEQNINIHSENGMIGAIGDIGYDDPAYIPGVISSSGFPTKYKKGASFFDSSISFGIIRGGHLAATVLGTMEVDQYGNIANYTIPGKLVVGMGGAMDLCIGAKEVIIASYHTNNGRAKILKECKLPLTAQKAATMIVTEKAVFNVDNGKLLLTAYNPNFSVEEIISEVEADVVISDNLEEMIVD</sequence>
<dbReference type="SUPFAM" id="SSF100950">
    <property type="entry name" value="NagB/RpiA/CoA transferase-like"/>
    <property type="match status" value="1"/>
</dbReference>
<reference evidence="2" key="1">
    <citation type="submission" date="2023-07" db="EMBL/GenBank/DDBJ databases">
        <title>FDA dAtabase for Regulatory Grade micrObial Sequences (FDA-ARGOS): Supporting development and validation of Infectious Disease Dx tests.</title>
        <authorList>
            <person name="Sproer C."/>
            <person name="Gronow S."/>
            <person name="Severitt S."/>
            <person name="Schroder I."/>
            <person name="Tallon L."/>
            <person name="Sadzewicz L."/>
            <person name="Zhao X."/>
            <person name="Boylan J."/>
            <person name="Ott S."/>
            <person name="Bowen H."/>
            <person name="Vavikolanu K."/>
            <person name="Hazen T."/>
            <person name="Aluvathingal J."/>
            <person name="Nadendla S."/>
            <person name="Lowell S."/>
            <person name="Myers T."/>
            <person name="Yan Y."/>
        </authorList>
    </citation>
    <scope>NUCLEOTIDE SEQUENCE [LARGE SCALE GENOMIC DNA]</scope>
    <source>
        <strain evidence="2">FDAARGOS_1538</strain>
    </source>
</reference>
<dbReference type="SMART" id="SM00882">
    <property type="entry name" value="CoA_trans"/>
    <property type="match status" value="1"/>
</dbReference>
<dbReference type="InterPro" id="IPR037171">
    <property type="entry name" value="NagB/RpiA_transferase-like"/>
</dbReference>
<organism evidence="1 2">
    <name type="scientific">Anaerococcus degeneri</name>
    <dbReference type="NCBI Taxonomy" id="361500"/>
    <lineage>
        <taxon>Bacteria</taxon>
        <taxon>Bacillati</taxon>
        <taxon>Bacillota</taxon>
        <taxon>Tissierellia</taxon>
        <taxon>Tissierellales</taxon>
        <taxon>Peptoniphilaceae</taxon>
        <taxon>Anaerococcus</taxon>
    </lineage>
</organism>
<dbReference type="EMBL" id="JAIWIY010000001">
    <property type="protein sequence ID" value="MCA2095882.1"/>
    <property type="molecule type" value="Genomic_DNA"/>
</dbReference>
<evidence type="ECO:0000313" key="2">
    <source>
        <dbReference type="Proteomes" id="UP001198374"/>
    </source>
</evidence>
<accession>A0ABS7YVW5</accession>
<protein>
    <submittedName>
        <fullName evidence="1">Succinyl-CoA--3-ketoacid-CoA transferase</fullName>
    </submittedName>
</protein>
<keyword evidence="1" id="KW-0808">Transferase</keyword>
<dbReference type="PANTHER" id="PTHR13707">
    <property type="entry name" value="KETOACID-COENZYME A TRANSFERASE"/>
    <property type="match status" value="1"/>
</dbReference>
<dbReference type="PANTHER" id="PTHR13707:SF57">
    <property type="entry name" value="SUCCINYL-COA:3-KETOACID COENZYME A TRANSFERASE SUBUNIT B-RELATED"/>
    <property type="match status" value="1"/>
</dbReference>
<dbReference type="Proteomes" id="UP001198374">
    <property type="component" value="Unassembled WGS sequence"/>
</dbReference>
<keyword evidence="2" id="KW-1185">Reference proteome</keyword>
<name>A0ABS7YVW5_9FIRM</name>